<feature type="transmembrane region" description="Helical" evidence="12">
    <location>
        <begin position="103"/>
        <end position="128"/>
    </location>
</feature>
<comment type="caution">
    <text evidence="13">The sequence shown here is derived from an EMBL/GenBank/DDBJ whole genome shotgun (WGS) entry which is preliminary data.</text>
</comment>
<dbReference type="PANTHER" id="PTHR28259:SF1">
    <property type="entry name" value="FLUORIDE EXPORT PROTEIN 1-RELATED"/>
    <property type="match status" value="1"/>
</dbReference>
<protein>
    <recommendedName>
        <fullName evidence="12">Fluoride-specific ion channel FluC</fullName>
    </recommendedName>
</protein>
<keyword evidence="9 12" id="KW-0407">Ion channel</keyword>
<keyword evidence="3" id="KW-0997">Cell inner membrane</keyword>
<feature type="transmembrane region" description="Helical" evidence="12">
    <location>
        <begin position="6"/>
        <end position="23"/>
    </location>
</feature>
<evidence type="ECO:0000256" key="3">
    <source>
        <dbReference type="ARBA" id="ARBA00022519"/>
    </source>
</evidence>
<evidence type="ECO:0000256" key="10">
    <source>
        <dbReference type="ARBA" id="ARBA00035120"/>
    </source>
</evidence>
<keyword evidence="8 12" id="KW-0472">Membrane</keyword>
<evidence type="ECO:0000256" key="6">
    <source>
        <dbReference type="ARBA" id="ARBA00023053"/>
    </source>
</evidence>
<evidence type="ECO:0000256" key="12">
    <source>
        <dbReference type="HAMAP-Rule" id="MF_00454"/>
    </source>
</evidence>
<accession>A0A368K8Z3</accession>
<evidence type="ECO:0000256" key="7">
    <source>
        <dbReference type="ARBA" id="ARBA00023065"/>
    </source>
</evidence>
<keyword evidence="5 12" id="KW-1133">Transmembrane helix</keyword>
<comment type="function">
    <text evidence="12">Fluoride-specific ion channel. Important for reducing fluoride concentration in the cell, thus reducing its toxicity.</text>
</comment>
<dbReference type="GO" id="GO:0062054">
    <property type="term" value="F:fluoride channel activity"/>
    <property type="evidence" value="ECO:0007669"/>
    <property type="project" value="UniProtKB-UniRule"/>
</dbReference>
<feature type="transmembrane region" description="Helical" evidence="12">
    <location>
        <begin position="35"/>
        <end position="56"/>
    </location>
</feature>
<dbReference type="HAMAP" id="MF_00454">
    <property type="entry name" value="FluC"/>
    <property type="match status" value="1"/>
</dbReference>
<comment type="subcellular location">
    <subcellularLocation>
        <location evidence="1 12">Cell membrane</location>
        <topology evidence="1 12">Multi-pass membrane protein</topology>
    </subcellularLocation>
</comment>
<evidence type="ECO:0000256" key="11">
    <source>
        <dbReference type="ARBA" id="ARBA00035585"/>
    </source>
</evidence>
<evidence type="ECO:0000313" key="14">
    <source>
        <dbReference type="Proteomes" id="UP000253420"/>
    </source>
</evidence>
<gene>
    <name evidence="12" type="primary">fluC</name>
    <name evidence="12" type="synonym">crcB</name>
    <name evidence="13" type="ORF">DUT91_03435</name>
</gene>
<evidence type="ECO:0000256" key="5">
    <source>
        <dbReference type="ARBA" id="ARBA00022989"/>
    </source>
</evidence>
<keyword evidence="2 12" id="KW-1003">Cell membrane</keyword>
<dbReference type="RefSeq" id="WP_114438917.1">
    <property type="nucleotide sequence ID" value="NZ_QOZG01000001.1"/>
</dbReference>
<dbReference type="GO" id="GO:0046872">
    <property type="term" value="F:metal ion binding"/>
    <property type="evidence" value="ECO:0007669"/>
    <property type="project" value="UniProtKB-KW"/>
</dbReference>
<keyword evidence="12" id="KW-0479">Metal-binding</keyword>
<evidence type="ECO:0000313" key="13">
    <source>
        <dbReference type="EMBL" id="RCS25826.1"/>
    </source>
</evidence>
<comment type="catalytic activity">
    <reaction evidence="11">
        <text>fluoride(in) = fluoride(out)</text>
        <dbReference type="Rhea" id="RHEA:76159"/>
        <dbReference type="ChEBI" id="CHEBI:17051"/>
    </reaction>
    <physiologicalReaction direction="left-to-right" evidence="11">
        <dbReference type="Rhea" id="RHEA:76160"/>
    </physiologicalReaction>
</comment>
<reference evidence="13 14" key="1">
    <citation type="submission" date="2018-07" db="EMBL/GenBank/DDBJ databases">
        <title>The draft genome of Phyllobacterium salinisoli.</title>
        <authorList>
            <person name="Liu L."/>
            <person name="Li L."/>
            <person name="Zhang X."/>
            <person name="Liang L."/>
        </authorList>
    </citation>
    <scope>NUCLEOTIDE SEQUENCE [LARGE SCALE GENOMIC DNA]</scope>
    <source>
        <strain evidence="13 14">LLAN61</strain>
    </source>
</reference>
<organism evidence="13 14">
    <name type="scientific">Phyllobacterium salinisoli</name>
    <dbReference type="NCBI Taxonomy" id="1899321"/>
    <lineage>
        <taxon>Bacteria</taxon>
        <taxon>Pseudomonadati</taxon>
        <taxon>Pseudomonadota</taxon>
        <taxon>Alphaproteobacteria</taxon>
        <taxon>Hyphomicrobiales</taxon>
        <taxon>Phyllobacteriaceae</taxon>
        <taxon>Phyllobacterium</taxon>
    </lineage>
</organism>
<evidence type="ECO:0000256" key="1">
    <source>
        <dbReference type="ARBA" id="ARBA00004651"/>
    </source>
</evidence>
<feature type="binding site" evidence="12">
    <location>
        <position position="78"/>
    </location>
    <ligand>
        <name>Na(+)</name>
        <dbReference type="ChEBI" id="CHEBI:29101"/>
        <note>structural</note>
    </ligand>
</feature>
<keyword evidence="14" id="KW-1185">Reference proteome</keyword>
<dbReference type="Pfam" id="PF02537">
    <property type="entry name" value="CRCB"/>
    <property type="match status" value="1"/>
</dbReference>
<dbReference type="NCBIfam" id="NF010829">
    <property type="entry name" value="PRK14233.1"/>
    <property type="match status" value="1"/>
</dbReference>
<feature type="binding site" evidence="12">
    <location>
        <position position="81"/>
    </location>
    <ligand>
        <name>Na(+)</name>
        <dbReference type="ChEBI" id="CHEBI:29101"/>
        <note>structural</note>
    </ligand>
</feature>
<evidence type="ECO:0000256" key="2">
    <source>
        <dbReference type="ARBA" id="ARBA00022475"/>
    </source>
</evidence>
<evidence type="ECO:0000256" key="9">
    <source>
        <dbReference type="ARBA" id="ARBA00023303"/>
    </source>
</evidence>
<dbReference type="PANTHER" id="PTHR28259">
    <property type="entry name" value="FLUORIDE EXPORT PROTEIN 1-RELATED"/>
    <property type="match status" value="1"/>
</dbReference>
<dbReference type="OrthoDB" id="9806299at2"/>
<dbReference type="InterPro" id="IPR003691">
    <property type="entry name" value="FluC"/>
</dbReference>
<dbReference type="GO" id="GO:0140114">
    <property type="term" value="P:cellular detoxification of fluoride"/>
    <property type="evidence" value="ECO:0007669"/>
    <property type="project" value="UniProtKB-UniRule"/>
</dbReference>
<sequence>MSLEACVLVMAGGFVGGIVRFLLSGFVGRRIGETFPWGTLVVNVTGAFVIGAFAGLGQSGGFFSSEMFRDFMVVGLLGGYTTVSSFALQSLNLTLGGQHRQALFNIAASAIFCVIAVGAGFAVVVSLLEHGQ</sequence>
<proteinExistence type="inferred from homology"/>
<dbReference type="EMBL" id="QOZG01000001">
    <property type="protein sequence ID" value="RCS25826.1"/>
    <property type="molecule type" value="Genomic_DNA"/>
</dbReference>
<dbReference type="AlphaFoldDB" id="A0A368K8Z3"/>
<keyword evidence="4 12" id="KW-0812">Transmembrane</keyword>
<evidence type="ECO:0000256" key="8">
    <source>
        <dbReference type="ARBA" id="ARBA00023136"/>
    </source>
</evidence>
<comment type="activity regulation">
    <text evidence="12">Na(+) is not transported, but it plays an essential structural role and its presence is essential for fluoride channel function.</text>
</comment>
<feature type="transmembrane region" description="Helical" evidence="12">
    <location>
        <begin position="71"/>
        <end position="91"/>
    </location>
</feature>
<evidence type="ECO:0000256" key="4">
    <source>
        <dbReference type="ARBA" id="ARBA00022692"/>
    </source>
</evidence>
<keyword evidence="7 12" id="KW-0406">Ion transport</keyword>
<keyword evidence="12" id="KW-0813">Transport</keyword>
<keyword evidence="6 12" id="KW-0915">Sodium</keyword>
<comment type="similarity">
    <text evidence="10 12">Belongs to the fluoride channel Fluc/FEX (TC 1.A.43) family.</text>
</comment>
<dbReference type="GO" id="GO:0005886">
    <property type="term" value="C:plasma membrane"/>
    <property type="evidence" value="ECO:0007669"/>
    <property type="project" value="UniProtKB-SubCell"/>
</dbReference>
<dbReference type="Proteomes" id="UP000253420">
    <property type="component" value="Unassembled WGS sequence"/>
</dbReference>
<name>A0A368K8Z3_9HYPH</name>